<accession>A0AAC9HL49</accession>
<dbReference type="AlphaFoldDB" id="A0AAC9HL49"/>
<feature type="transmembrane region" description="Helical" evidence="1">
    <location>
        <begin position="128"/>
        <end position="151"/>
    </location>
</feature>
<organism evidence="2 3">
    <name type="scientific">Actinoalloteichus hymeniacidonis</name>
    <dbReference type="NCBI Taxonomy" id="340345"/>
    <lineage>
        <taxon>Bacteria</taxon>
        <taxon>Bacillati</taxon>
        <taxon>Actinomycetota</taxon>
        <taxon>Actinomycetes</taxon>
        <taxon>Pseudonocardiales</taxon>
        <taxon>Pseudonocardiaceae</taxon>
        <taxon>Actinoalloteichus</taxon>
    </lineage>
</organism>
<protein>
    <recommendedName>
        <fullName evidence="4">Transmembrane protein</fullName>
    </recommendedName>
</protein>
<dbReference type="EMBL" id="CP014859">
    <property type="protein sequence ID" value="AOS61179.1"/>
    <property type="molecule type" value="Genomic_DNA"/>
</dbReference>
<dbReference type="Proteomes" id="UP000095210">
    <property type="component" value="Chromosome"/>
</dbReference>
<keyword evidence="1" id="KW-0472">Membrane</keyword>
<feature type="transmembrane region" description="Helical" evidence="1">
    <location>
        <begin position="61"/>
        <end position="84"/>
    </location>
</feature>
<evidence type="ECO:0000313" key="3">
    <source>
        <dbReference type="Proteomes" id="UP000095210"/>
    </source>
</evidence>
<proteinExistence type="predicted"/>
<evidence type="ECO:0000256" key="1">
    <source>
        <dbReference type="SAM" id="Phobius"/>
    </source>
</evidence>
<feature type="transmembrane region" description="Helical" evidence="1">
    <location>
        <begin position="96"/>
        <end position="116"/>
    </location>
</feature>
<feature type="transmembrane region" description="Helical" evidence="1">
    <location>
        <begin position="163"/>
        <end position="184"/>
    </location>
</feature>
<keyword evidence="1" id="KW-0812">Transmembrane</keyword>
<evidence type="ECO:0000313" key="2">
    <source>
        <dbReference type="EMBL" id="AOS61179.1"/>
    </source>
</evidence>
<keyword evidence="1" id="KW-1133">Transmembrane helix</keyword>
<dbReference type="KEGG" id="ahm:TL08_01700"/>
<reference evidence="3" key="1">
    <citation type="submission" date="2016-03" db="EMBL/GenBank/DDBJ databases">
        <title>Complete genome sequence of the type strain Actinoalloteichus hymeniacidonis DSM 45092.</title>
        <authorList>
            <person name="Schaffert L."/>
            <person name="Albersmeier A."/>
            <person name="Winkler A."/>
            <person name="Kalinowski J."/>
            <person name="Zotchev S."/>
            <person name="Ruckert C."/>
        </authorList>
    </citation>
    <scope>NUCLEOTIDE SEQUENCE [LARGE SCALE GENOMIC DNA]</scope>
    <source>
        <strain evidence="3">HPA177(T) (DSM 45092(T))</strain>
    </source>
</reference>
<name>A0AAC9HL49_9PSEU</name>
<evidence type="ECO:0008006" key="4">
    <source>
        <dbReference type="Google" id="ProtNLM"/>
    </source>
</evidence>
<sequence>MSDRGSRATFPMKYEELAGPDVVVDPADRRSSARRIPVQARRSAAAGNALPFGSPPRSLRAAAVLLAVLAAAMLLATFVVAFWLWQGELVATPPAVVFFCLFALLPVSIVSLLWAAARAVWHGRSWGLSLAAGICVLSVIGAGFLVVDFGYRSVVGLTIDAASWWLLLVVAAVMLLGSIAAVLLRRLRYNPFVLAGGIRGMDDATMSSEAGD</sequence>
<gene>
    <name evidence="2" type="ORF">TL08_01700</name>
</gene>
<keyword evidence="3" id="KW-1185">Reference proteome</keyword>